<feature type="transmembrane region" description="Helical" evidence="1">
    <location>
        <begin position="6"/>
        <end position="23"/>
    </location>
</feature>
<feature type="transmembrane region" description="Helical" evidence="1">
    <location>
        <begin position="71"/>
        <end position="90"/>
    </location>
</feature>
<organism evidence="2 3">
    <name type="scientific">Methanothermobacter tenebrarum</name>
    <dbReference type="NCBI Taxonomy" id="680118"/>
    <lineage>
        <taxon>Archaea</taxon>
        <taxon>Methanobacteriati</taxon>
        <taxon>Methanobacteriota</taxon>
        <taxon>Methanomada group</taxon>
        <taxon>Methanobacteria</taxon>
        <taxon>Methanobacteriales</taxon>
        <taxon>Methanobacteriaceae</taxon>
        <taxon>Methanothermobacter</taxon>
    </lineage>
</organism>
<feature type="transmembrane region" description="Helical" evidence="1">
    <location>
        <begin position="35"/>
        <end position="59"/>
    </location>
</feature>
<dbReference type="OrthoDB" id="69609at2157"/>
<evidence type="ECO:0000256" key="1">
    <source>
        <dbReference type="SAM" id="Phobius"/>
    </source>
</evidence>
<evidence type="ECO:0000313" key="3">
    <source>
        <dbReference type="Proteomes" id="UP000249782"/>
    </source>
</evidence>
<keyword evidence="3" id="KW-1185">Reference proteome</keyword>
<gene>
    <name evidence="2" type="ORF">DPC56_03685</name>
</gene>
<accession>A0A328PIB9</accession>
<protein>
    <recommendedName>
        <fullName evidence="4">DUF4405 domain-containing protein</fullName>
    </recommendedName>
</protein>
<dbReference type="EMBL" id="QLOE01000003">
    <property type="protein sequence ID" value="RAO79416.1"/>
    <property type="molecule type" value="Genomic_DNA"/>
</dbReference>
<dbReference type="RefSeq" id="WP_112093703.1">
    <property type="nucleotide sequence ID" value="NZ_QLOE01000003.1"/>
</dbReference>
<sequence length="104" mass="12174">MEYEILLVSSPFIVFYIITYGLYRMGLVKKRWHVNLWNLIIFIAFVVSGIGGFILLLMLENGVKTPFNHQLLYWHVEAGIGLVIVTIFHFHYYKGSVRRILGVR</sequence>
<keyword evidence="1" id="KW-1133">Transmembrane helix</keyword>
<proteinExistence type="predicted"/>
<keyword evidence="1" id="KW-0472">Membrane</keyword>
<comment type="caution">
    <text evidence="2">The sequence shown here is derived from an EMBL/GenBank/DDBJ whole genome shotgun (WGS) entry which is preliminary data.</text>
</comment>
<evidence type="ECO:0008006" key="4">
    <source>
        <dbReference type="Google" id="ProtNLM"/>
    </source>
</evidence>
<name>A0A328PIB9_9EURY</name>
<dbReference type="Proteomes" id="UP000249782">
    <property type="component" value="Unassembled WGS sequence"/>
</dbReference>
<dbReference type="AlphaFoldDB" id="A0A328PIB9"/>
<keyword evidence="1" id="KW-0812">Transmembrane</keyword>
<reference evidence="2 3" key="1">
    <citation type="submission" date="2018-06" db="EMBL/GenBank/DDBJ databases">
        <title>Draft genome sequence of hyperthermophilic methanogen Methanothermobacter tenebrarum sp. MCM-B 1447.</title>
        <authorList>
            <person name="Pore S.D."/>
            <person name="Dagar S."/>
            <person name="Dhakephalkar P.K."/>
        </authorList>
    </citation>
    <scope>NUCLEOTIDE SEQUENCE [LARGE SCALE GENOMIC DNA]</scope>
    <source>
        <strain evidence="2 3">MCM B 1447</strain>
    </source>
</reference>
<evidence type="ECO:0000313" key="2">
    <source>
        <dbReference type="EMBL" id="RAO79416.1"/>
    </source>
</evidence>